<evidence type="ECO:0000256" key="3">
    <source>
        <dbReference type="ARBA" id="ARBA00022771"/>
    </source>
</evidence>
<sequence length="178" mass="20458">MSETLLSVHHDGCQQSNVAQIPLQERSVPDQQGHAQHRMQRKNTVDIAEVKRLTKAVFQTCNKKVTDAIESGYIMVVKVSDDSGEAILSLFNEQAERIFGCSADELDKLKPQEGEEKRFQHKMKDAIWVPNLFQIIVAQHEYKNEKRQWITARAVVQDDFEAESRFLLDEISKMKTSQ</sequence>
<accession>A0ABY9CXH9</accession>
<evidence type="ECO:0000256" key="1">
    <source>
        <dbReference type="ARBA" id="ARBA00005690"/>
    </source>
</evidence>
<keyword evidence="3" id="KW-0863">Zinc-finger</keyword>
<evidence type="ECO:0000259" key="6">
    <source>
        <dbReference type="Pfam" id="PF08646"/>
    </source>
</evidence>
<feature type="domain" description="Replication factor A C-terminal" evidence="6">
    <location>
        <begin position="59"/>
        <end position="167"/>
    </location>
</feature>
<dbReference type="CDD" id="cd04476">
    <property type="entry name" value="RPA1_DBD_C"/>
    <property type="match status" value="1"/>
</dbReference>
<evidence type="ECO:0000256" key="2">
    <source>
        <dbReference type="ARBA" id="ARBA00022723"/>
    </source>
</evidence>
<dbReference type="InterPro" id="IPR047192">
    <property type="entry name" value="Euk_RPA1_DBD_C"/>
</dbReference>
<dbReference type="Proteomes" id="UP001227230">
    <property type="component" value="Chromosome 12"/>
</dbReference>
<dbReference type="Pfam" id="PF08646">
    <property type="entry name" value="Rep_fac-A_C"/>
    <property type="match status" value="1"/>
</dbReference>
<proteinExistence type="inferred from homology"/>
<dbReference type="SUPFAM" id="SSF50249">
    <property type="entry name" value="Nucleic acid-binding proteins"/>
    <property type="match status" value="1"/>
</dbReference>
<organism evidence="7 8">
    <name type="scientific">Vitis vinifera</name>
    <name type="common">Grape</name>
    <dbReference type="NCBI Taxonomy" id="29760"/>
    <lineage>
        <taxon>Eukaryota</taxon>
        <taxon>Viridiplantae</taxon>
        <taxon>Streptophyta</taxon>
        <taxon>Embryophyta</taxon>
        <taxon>Tracheophyta</taxon>
        <taxon>Spermatophyta</taxon>
        <taxon>Magnoliopsida</taxon>
        <taxon>eudicotyledons</taxon>
        <taxon>Gunneridae</taxon>
        <taxon>Pentapetalae</taxon>
        <taxon>rosids</taxon>
        <taxon>Vitales</taxon>
        <taxon>Vitaceae</taxon>
        <taxon>Viteae</taxon>
        <taxon>Vitis</taxon>
    </lineage>
</organism>
<dbReference type="InterPro" id="IPR013955">
    <property type="entry name" value="Rep_factor-A_C"/>
</dbReference>
<gene>
    <name evidence="7" type="ORF">VitviT2T_017655</name>
</gene>
<dbReference type="Gene3D" id="2.40.50.140">
    <property type="entry name" value="Nucleic acid-binding proteins"/>
    <property type="match status" value="1"/>
</dbReference>
<name>A0ABY9CXH9_VITVI</name>
<evidence type="ECO:0000313" key="7">
    <source>
        <dbReference type="EMBL" id="WJZ99189.1"/>
    </source>
</evidence>
<evidence type="ECO:0000256" key="4">
    <source>
        <dbReference type="ARBA" id="ARBA00022833"/>
    </source>
</evidence>
<protein>
    <recommendedName>
        <fullName evidence="6">Replication factor A C-terminal domain-containing protein</fullName>
    </recommendedName>
</protein>
<keyword evidence="5" id="KW-0238">DNA-binding</keyword>
<evidence type="ECO:0000313" key="8">
    <source>
        <dbReference type="Proteomes" id="UP001227230"/>
    </source>
</evidence>
<evidence type="ECO:0000256" key="5">
    <source>
        <dbReference type="ARBA" id="ARBA00023125"/>
    </source>
</evidence>
<keyword evidence="8" id="KW-1185">Reference proteome</keyword>
<keyword evidence="4" id="KW-0862">Zinc</keyword>
<comment type="similarity">
    <text evidence="1">Belongs to the replication factor A protein 1 family.</text>
</comment>
<dbReference type="EMBL" id="CP126659">
    <property type="protein sequence ID" value="WJZ99189.1"/>
    <property type="molecule type" value="Genomic_DNA"/>
</dbReference>
<reference evidence="7 8" key="1">
    <citation type="journal article" date="2023" name="Hortic Res">
        <title>The complete reference genome for grapevine (Vitis vinifera L.) genetics and breeding.</title>
        <authorList>
            <person name="Shi X."/>
            <person name="Cao S."/>
            <person name="Wang X."/>
            <person name="Huang S."/>
            <person name="Wang Y."/>
            <person name="Liu Z."/>
            <person name="Liu W."/>
            <person name="Leng X."/>
            <person name="Peng Y."/>
            <person name="Wang N."/>
            <person name="Wang Y."/>
            <person name="Ma Z."/>
            <person name="Xu X."/>
            <person name="Zhang F."/>
            <person name="Xue H."/>
            <person name="Zhong H."/>
            <person name="Wang Y."/>
            <person name="Zhang K."/>
            <person name="Velt A."/>
            <person name="Avia K."/>
            <person name="Holtgrawe D."/>
            <person name="Grimplet J."/>
            <person name="Matus J.T."/>
            <person name="Ware D."/>
            <person name="Wu X."/>
            <person name="Wang H."/>
            <person name="Liu C."/>
            <person name="Fang Y."/>
            <person name="Rustenholz C."/>
            <person name="Cheng Z."/>
            <person name="Xiao H."/>
            <person name="Zhou Y."/>
        </authorList>
    </citation>
    <scope>NUCLEOTIDE SEQUENCE [LARGE SCALE GENOMIC DNA]</scope>
    <source>
        <strain evidence="8">cv. Pinot noir / PN40024</strain>
        <tissue evidence="7">Leaf</tissue>
    </source>
</reference>
<keyword evidence="2" id="KW-0479">Metal-binding</keyword>
<dbReference type="InterPro" id="IPR012340">
    <property type="entry name" value="NA-bd_OB-fold"/>
</dbReference>